<dbReference type="Proteomes" id="UP000321062">
    <property type="component" value="Chromosome"/>
</dbReference>
<proteinExistence type="predicted"/>
<protein>
    <recommendedName>
        <fullName evidence="3">histidine kinase</fullName>
        <ecNumber evidence="3">2.7.13.3</ecNumber>
    </recommendedName>
</protein>
<dbReference type="InterPro" id="IPR005467">
    <property type="entry name" value="His_kinase_dom"/>
</dbReference>
<accession>A0A5B9DM69</accession>
<dbReference type="InterPro" id="IPR003594">
    <property type="entry name" value="HATPase_dom"/>
</dbReference>
<evidence type="ECO:0000256" key="4">
    <source>
        <dbReference type="ARBA" id="ARBA00022553"/>
    </source>
</evidence>
<reference evidence="11 12" key="1">
    <citation type="journal article" date="2015" name="Int. J. Syst. Evol. Microbiol.">
        <title>Youhaiella tibetensis gen. nov., sp. nov., isolated from subsurface sediment.</title>
        <authorList>
            <person name="Wang Y.X."/>
            <person name="Huang F.Q."/>
            <person name="Nogi Y."/>
            <person name="Pang S.J."/>
            <person name="Wang P.K."/>
            <person name="Lv J."/>
        </authorList>
    </citation>
    <scope>NUCLEOTIDE SEQUENCE [LARGE SCALE GENOMIC DNA]</scope>
    <source>
        <strain evidence="12">fig4</strain>
    </source>
</reference>
<evidence type="ECO:0000313" key="12">
    <source>
        <dbReference type="Proteomes" id="UP000321062"/>
    </source>
</evidence>
<dbReference type="Pfam" id="PF00512">
    <property type="entry name" value="HisKA"/>
    <property type="match status" value="1"/>
</dbReference>
<keyword evidence="9" id="KW-0902">Two-component regulatory system</keyword>
<dbReference type="PROSITE" id="PS50109">
    <property type="entry name" value="HIS_KIN"/>
    <property type="match status" value="1"/>
</dbReference>
<dbReference type="InterPro" id="IPR013727">
    <property type="entry name" value="2CSK_N"/>
</dbReference>
<keyword evidence="4" id="KW-0597">Phosphoprotein</keyword>
<dbReference type="InterPro" id="IPR003660">
    <property type="entry name" value="HAMP_dom"/>
</dbReference>
<dbReference type="InterPro" id="IPR004358">
    <property type="entry name" value="Sig_transdc_His_kin-like_C"/>
</dbReference>
<name>A0A5B9DM69_9HYPH</name>
<dbReference type="Gene3D" id="3.30.565.10">
    <property type="entry name" value="Histidine kinase-like ATPase, C-terminal domain"/>
    <property type="match status" value="1"/>
</dbReference>
<comment type="catalytic activity">
    <reaction evidence="1">
        <text>ATP + protein L-histidine = ADP + protein N-phospho-L-histidine.</text>
        <dbReference type="EC" id="2.7.13.3"/>
    </reaction>
</comment>
<dbReference type="AlphaFoldDB" id="A0A5B9DM69"/>
<dbReference type="CDD" id="cd00082">
    <property type="entry name" value="HisKA"/>
    <property type="match status" value="1"/>
</dbReference>
<gene>
    <name evidence="11" type="ORF">FNA67_07690</name>
</gene>
<dbReference type="EC" id="2.7.13.3" evidence="3"/>
<dbReference type="KEGG" id="yti:FNA67_07690"/>
<dbReference type="RefSeq" id="WP_147655607.1">
    <property type="nucleotide sequence ID" value="NZ_BMFM01000001.1"/>
</dbReference>
<dbReference type="InterPro" id="IPR050428">
    <property type="entry name" value="TCS_sensor_his_kinase"/>
</dbReference>
<evidence type="ECO:0000313" key="11">
    <source>
        <dbReference type="EMBL" id="QEE20062.1"/>
    </source>
</evidence>
<dbReference type="InterPro" id="IPR036890">
    <property type="entry name" value="HATPase_C_sf"/>
</dbReference>
<evidence type="ECO:0000256" key="9">
    <source>
        <dbReference type="ARBA" id="ARBA00023012"/>
    </source>
</evidence>
<keyword evidence="10" id="KW-0472">Membrane</keyword>
<dbReference type="OrthoDB" id="8673316at2"/>
<dbReference type="EMBL" id="CP041690">
    <property type="protein sequence ID" value="QEE20062.1"/>
    <property type="molecule type" value="Genomic_DNA"/>
</dbReference>
<keyword evidence="12" id="KW-1185">Reference proteome</keyword>
<evidence type="ECO:0000256" key="2">
    <source>
        <dbReference type="ARBA" id="ARBA00004370"/>
    </source>
</evidence>
<dbReference type="SMART" id="SM00387">
    <property type="entry name" value="HATPase_c"/>
    <property type="match status" value="1"/>
</dbReference>
<dbReference type="Gene3D" id="1.10.287.130">
    <property type="match status" value="1"/>
</dbReference>
<evidence type="ECO:0000256" key="7">
    <source>
        <dbReference type="ARBA" id="ARBA00022777"/>
    </source>
</evidence>
<keyword evidence="6" id="KW-0812">Transmembrane</keyword>
<dbReference type="SUPFAM" id="SSF55874">
    <property type="entry name" value="ATPase domain of HSP90 chaperone/DNA topoisomerase II/histidine kinase"/>
    <property type="match status" value="1"/>
</dbReference>
<evidence type="ECO:0000256" key="5">
    <source>
        <dbReference type="ARBA" id="ARBA00022679"/>
    </source>
</evidence>
<dbReference type="SUPFAM" id="SSF47384">
    <property type="entry name" value="Homodimeric domain of signal transducing histidine kinase"/>
    <property type="match status" value="1"/>
</dbReference>
<dbReference type="PANTHER" id="PTHR45436:SF1">
    <property type="entry name" value="SENSOR PROTEIN QSEC"/>
    <property type="match status" value="1"/>
</dbReference>
<evidence type="ECO:0000256" key="1">
    <source>
        <dbReference type="ARBA" id="ARBA00000085"/>
    </source>
</evidence>
<organism evidence="11 12">
    <name type="scientific">Paradevosia tibetensis</name>
    <dbReference type="NCBI Taxonomy" id="1447062"/>
    <lineage>
        <taxon>Bacteria</taxon>
        <taxon>Pseudomonadati</taxon>
        <taxon>Pseudomonadota</taxon>
        <taxon>Alphaproteobacteria</taxon>
        <taxon>Hyphomicrobiales</taxon>
        <taxon>Devosiaceae</taxon>
        <taxon>Paradevosia</taxon>
    </lineage>
</organism>
<dbReference type="PROSITE" id="PS50885">
    <property type="entry name" value="HAMP"/>
    <property type="match status" value="1"/>
</dbReference>
<evidence type="ECO:0000256" key="3">
    <source>
        <dbReference type="ARBA" id="ARBA00012438"/>
    </source>
</evidence>
<dbReference type="GO" id="GO:0000155">
    <property type="term" value="F:phosphorelay sensor kinase activity"/>
    <property type="evidence" value="ECO:0007669"/>
    <property type="project" value="InterPro"/>
</dbReference>
<evidence type="ECO:0000256" key="8">
    <source>
        <dbReference type="ARBA" id="ARBA00022989"/>
    </source>
</evidence>
<keyword evidence="8" id="KW-1133">Transmembrane helix</keyword>
<evidence type="ECO:0000256" key="6">
    <source>
        <dbReference type="ARBA" id="ARBA00022692"/>
    </source>
</evidence>
<dbReference type="PRINTS" id="PR00344">
    <property type="entry name" value="BCTRLSENSOR"/>
</dbReference>
<dbReference type="SMART" id="SM00388">
    <property type="entry name" value="HisKA"/>
    <property type="match status" value="1"/>
</dbReference>
<dbReference type="PANTHER" id="PTHR45436">
    <property type="entry name" value="SENSOR HISTIDINE KINASE YKOH"/>
    <property type="match status" value="1"/>
</dbReference>
<dbReference type="InterPro" id="IPR036097">
    <property type="entry name" value="HisK_dim/P_sf"/>
</dbReference>
<evidence type="ECO:0000256" key="10">
    <source>
        <dbReference type="ARBA" id="ARBA00023136"/>
    </source>
</evidence>
<dbReference type="Pfam" id="PF02518">
    <property type="entry name" value="HATPase_c"/>
    <property type="match status" value="1"/>
</dbReference>
<keyword evidence="5" id="KW-0808">Transferase</keyword>
<dbReference type="GO" id="GO:0005886">
    <property type="term" value="C:plasma membrane"/>
    <property type="evidence" value="ECO:0007669"/>
    <property type="project" value="TreeGrafter"/>
</dbReference>
<dbReference type="InterPro" id="IPR003661">
    <property type="entry name" value="HisK_dim/P_dom"/>
</dbReference>
<keyword evidence="7 11" id="KW-0418">Kinase</keyword>
<dbReference type="Pfam" id="PF08521">
    <property type="entry name" value="2CSK_N"/>
    <property type="match status" value="1"/>
</dbReference>
<sequence>MTARTTYSLRRRLLVLLLAPLLLVAALALLDTHREAMGTANAVSDRVLAGSTLAIAERVVVAEDGSLEVDIPYVALEMLTSSAQDRVFYRIDGPRGAFITGYQELPVVETVPGQDISFFDGSFRGEPIRLAALERSASSGLEAIPFRVTVAETTIARSQLTNALLLRSAVRLGILVLAAAGIVWVAVTASLAPLYRMRAAIARRSPDDLRPIEEPVPKEVGSLVDTVNSFMMRLDAALQGLKHFTGNASHQLRTPLAIIRTQLALATRAESLEGARRAAGVADLAVADAERILSQLLVLARIDSAASDRQVGQPVDISALARDLAADRVPRARANNVDLGFEGDDGVNILGDGLLIREMLGNLIDNAIAYAGPGAEATVRVRREGEVSILEVEDNGPGVPDDLRGAVRRRFLRGQSGTATGTGLGLPIVEEIAALFGAELQLAHGAAGRGLRASVRFPHAA</sequence>
<comment type="subcellular location">
    <subcellularLocation>
        <location evidence="2">Membrane</location>
    </subcellularLocation>
</comment>